<feature type="compositionally biased region" description="Basic residues" evidence="1">
    <location>
        <begin position="149"/>
        <end position="166"/>
    </location>
</feature>
<dbReference type="AlphaFoldDB" id="A0A200QXB2"/>
<evidence type="ECO:0000256" key="1">
    <source>
        <dbReference type="SAM" id="MobiDB-lite"/>
    </source>
</evidence>
<name>A0A200QXB2_MACCD</name>
<proteinExistence type="predicted"/>
<dbReference type="EMBL" id="MVGT01000924">
    <property type="protein sequence ID" value="OVA15050.1"/>
    <property type="molecule type" value="Genomic_DNA"/>
</dbReference>
<sequence length="166" mass="19342">MMNHPSQTQPNLWQWGHLSIEELQTGYSVTISEQEDPCRSDAKWESYCKVDSCGSGESDSDYGDDQCLAESDDYCYVIESSDDDDEEESSWWGLHNREAEPPESGTTQQADFYSKKIQNIDQQEEDRPCAHTQQPAFPCTFKEKEEKAKRKRKNKRKKKNKKKEEE</sequence>
<feature type="compositionally biased region" description="Acidic residues" evidence="1">
    <location>
        <begin position="80"/>
        <end position="89"/>
    </location>
</feature>
<accession>A0A200QXB2</accession>
<feature type="compositionally biased region" description="Polar residues" evidence="1">
    <location>
        <begin position="104"/>
        <end position="121"/>
    </location>
</feature>
<feature type="region of interest" description="Disordered" evidence="1">
    <location>
        <begin position="80"/>
        <end position="166"/>
    </location>
</feature>
<keyword evidence="3" id="KW-1185">Reference proteome</keyword>
<organism evidence="2 3">
    <name type="scientific">Macleaya cordata</name>
    <name type="common">Five-seeded plume-poppy</name>
    <name type="synonym">Bocconia cordata</name>
    <dbReference type="NCBI Taxonomy" id="56857"/>
    <lineage>
        <taxon>Eukaryota</taxon>
        <taxon>Viridiplantae</taxon>
        <taxon>Streptophyta</taxon>
        <taxon>Embryophyta</taxon>
        <taxon>Tracheophyta</taxon>
        <taxon>Spermatophyta</taxon>
        <taxon>Magnoliopsida</taxon>
        <taxon>Ranunculales</taxon>
        <taxon>Papaveraceae</taxon>
        <taxon>Papaveroideae</taxon>
        <taxon>Macleaya</taxon>
    </lineage>
</organism>
<gene>
    <name evidence="2" type="ORF">BVC80_949g67</name>
</gene>
<evidence type="ECO:0000313" key="2">
    <source>
        <dbReference type="EMBL" id="OVA15050.1"/>
    </source>
</evidence>
<reference evidence="2 3" key="1">
    <citation type="journal article" date="2017" name="Mol. Plant">
        <title>The Genome of Medicinal Plant Macleaya cordata Provides New Insights into Benzylisoquinoline Alkaloids Metabolism.</title>
        <authorList>
            <person name="Liu X."/>
            <person name="Liu Y."/>
            <person name="Huang P."/>
            <person name="Ma Y."/>
            <person name="Qing Z."/>
            <person name="Tang Q."/>
            <person name="Cao H."/>
            <person name="Cheng P."/>
            <person name="Zheng Y."/>
            <person name="Yuan Z."/>
            <person name="Zhou Y."/>
            <person name="Liu J."/>
            <person name="Tang Z."/>
            <person name="Zhuo Y."/>
            <person name="Zhang Y."/>
            <person name="Yu L."/>
            <person name="Huang J."/>
            <person name="Yang P."/>
            <person name="Peng Q."/>
            <person name="Zhang J."/>
            <person name="Jiang W."/>
            <person name="Zhang Z."/>
            <person name="Lin K."/>
            <person name="Ro D.K."/>
            <person name="Chen X."/>
            <person name="Xiong X."/>
            <person name="Shang Y."/>
            <person name="Huang S."/>
            <person name="Zeng J."/>
        </authorList>
    </citation>
    <scope>NUCLEOTIDE SEQUENCE [LARGE SCALE GENOMIC DNA]</scope>
    <source>
        <strain evidence="3">cv. BLH2017</strain>
        <tissue evidence="2">Root</tissue>
    </source>
</reference>
<comment type="caution">
    <text evidence="2">The sequence shown here is derived from an EMBL/GenBank/DDBJ whole genome shotgun (WGS) entry which is preliminary data.</text>
</comment>
<dbReference type="Proteomes" id="UP000195402">
    <property type="component" value="Unassembled WGS sequence"/>
</dbReference>
<evidence type="ECO:0000313" key="3">
    <source>
        <dbReference type="Proteomes" id="UP000195402"/>
    </source>
</evidence>
<protein>
    <submittedName>
        <fullName evidence="2">Uncharacterized protein</fullName>
    </submittedName>
</protein>
<dbReference type="InParanoid" id="A0A200QXB2"/>